<keyword evidence="2" id="KW-0472">Membrane</keyword>
<dbReference type="Proteomes" id="UP000023152">
    <property type="component" value="Unassembled WGS sequence"/>
</dbReference>
<feature type="region of interest" description="Disordered" evidence="1">
    <location>
        <begin position="623"/>
        <end position="679"/>
    </location>
</feature>
<feature type="compositionally biased region" description="Polar residues" evidence="1">
    <location>
        <begin position="659"/>
        <end position="679"/>
    </location>
</feature>
<comment type="caution">
    <text evidence="3">The sequence shown here is derived from an EMBL/GenBank/DDBJ whole genome shotgun (WGS) entry which is preliminary data.</text>
</comment>
<sequence>MVLIASVVEWIIHLHMHTNGKYKTITENNKHYMDLNGNDFSDHKDLVERVTELSRWMKEFFQESSVLNDIFLVGTIFKEETTVELSQRDLQNASHISRVEYGFQVFKYVIDMIANNVERISKDLHILDTEAIHDPFEILCKISLPLQSTVDSHGDDPAVWVNNSDASSSSNRTQHQLFFERYLKKNQLKFDMLEKYLEMVQKFDQQIEDNVFQETKTDLLAEEIRQREQIALRLGFPSLGKLSKLTLLWHSCSSDMQQKSALIKILTQLQRLFVQNMFGEEDKDQEPPVSHIYCYLEDKVQLLKKSVDILRKPNDVLEETHALLSDYFIHFPKHVLMLTPPPNAYETVAQTLLQDMKMYLTAEDRTDLVNIANTHPLLVHFFFNVTKGGGSIRPQNSVLSTHDFFIKKKKKEREMARLGSLSNWLCDGVKRMLKSVDSLYDRVYNYLCSQDANYARELERKVANLQTQLNKETPTKSSLKLKQKMKKPYNELGDNEQTNDTVQTQPNKRLHNCRLDTLVAMIETLLSQEHIPVITSNPNGVLYSNNNKKKSSLFFFPPMSNIYSYVYLYMCLCLLICMRIRVNVYVYVWRCMDDHCNDNTNKKGFLSAHTSCSYEKWSRNSKDMSKAKGNDSSGNEVPPHTDCSSDEEAATEQKKKQKPLTTSKPQQPDPPNKSSDLTILPHSQSFNATTIQPPQPQVQVTAGSFAIATPNAVQNIRKKYHMFSFLKKKLN</sequence>
<dbReference type="EMBL" id="ASPP01007571">
    <property type="protein sequence ID" value="ETO26913.1"/>
    <property type="molecule type" value="Genomic_DNA"/>
</dbReference>
<evidence type="ECO:0000313" key="4">
    <source>
        <dbReference type="Proteomes" id="UP000023152"/>
    </source>
</evidence>
<protein>
    <submittedName>
        <fullName evidence="3">Uncharacterized protein</fullName>
    </submittedName>
</protein>
<dbReference type="AlphaFoldDB" id="X6NLY6"/>
<gene>
    <name evidence="3" type="ORF">RFI_10216</name>
</gene>
<keyword evidence="2" id="KW-0812">Transmembrane</keyword>
<evidence type="ECO:0000256" key="2">
    <source>
        <dbReference type="SAM" id="Phobius"/>
    </source>
</evidence>
<name>X6NLY6_RETFI</name>
<proteinExistence type="predicted"/>
<accession>X6NLY6</accession>
<evidence type="ECO:0000256" key="1">
    <source>
        <dbReference type="SAM" id="MobiDB-lite"/>
    </source>
</evidence>
<evidence type="ECO:0000313" key="3">
    <source>
        <dbReference type="EMBL" id="ETO26913.1"/>
    </source>
</evidence>
<keyword evidence="4" id="KW-1185">Reference proteome</keyword>
<keyword evidence="2" id="KW-1133">Transmembrane helix</keyword>
<organism evidence="3 4">
    <name type="scientific">Reticulomyxa filosa</name>
    <dbReference type="NCBI Taxonomy" id="46433"/>
    <lineage>
        <taxon>Eukaryota</taxon>
        <taxon>Sar</taxon>
        <taxon>Rhizaria</taxon>
        <taxon>Retaria</taxon>
        <taxon>Foraminifera</taxon>
        <taxon>Monothalamids</taxon>
        <taxon>Reticulomyxidae</taxon>
        <taxon>Reticulomyxa</taxon>
    </lineage>
</organism>
<reference evidence="3 4" key="1">
    <citation type="journal article" date="2013" name="Curr. Biol.">
        <title>The Genome of the Foraminiferan Reticulomyxa filosa.</title>
        <authorList>
            <person name="Glockner G."/>
            <person name="Hulsmann N."/>
            <person name="Schleicher M."/>
            <person name="Noegel A.A."/>
            <person name="Eichinger L."/>
            <person name="Gallinger C."/>
            <person name="Pawlowski J."/>
            <person name="Sierra R."/>
            <person name="Euteneuer U."/>
            <person name="Pillet L."/>
            <person name="Moustafa A."/>
            <person name="Platzer M."/>
            <person name="Groth M."/>
            <person name="Szafranski K."/>
            <person name="Schliwa M."/>
        </authorList>
    </citation>
    <scope>NUCLEOTIDE SEQUENCE [LARGE SCALE GENOMIC DNA]</scope>
</reference>
<feature type="transmembrane region" description="Helical" evidence="2">
    <location>
        <begin position="562"/>
        <end position="582"/>
    </location>
</feature>